<proteinExistence type="predicted"/>
<evidence type="ECO:0000256" key="1">
    <source>
        <dbReference type="SAM" id="Coils"/>
    </source>
</evidence>
<keyword evidence="2" id="KW-1133">Transmembrane helix</keyword>
<sequence>MSLLLSLIETLRQSPHERHKADLAVAYAALGSMTEAGFKLDWLEKKLDEMSEKKEKEEAGETRMQEIENELKDLKLKCSDLEAELKKEKLEVLAAKELISLDTLFSLEFLGAWVFVLWCSDVLVCSFVLGVLVLVLVLGVVRLIFLNLKLEFGFTFFMCSGRFVFRFPNECHLRSASRDLGPISNC</sequence>
<evidence type="ECO:0008006" key="5">
    <source>
        <dbReference type="Google" id="ProtNLM"/>
    </source>
</evidence>
<feature type="coiled-coil region" evidence="1">
    <location>
        <begin position="40"/>
        <end position="98"/>
    </location>
</feature>
<dbReference type="Proteomes" id="UP000712600">
    <property type="component" value="Unassembled WGS sequence"/>
</dbReference>
<dbReference type="InterPro" id="IPR050804">
    <property type="entry name" value="MCC"/>
</dbReference>
<keyword evidence="1" id="KW-0175">Coiled coil</keyword>
<accession>A0A8S9NGJ3</accession>
<reference evidence="3" key="1">
    <citation type="submission" date="2019-12" db="EMBL/GenBank/DDBJ databases">
        <title>Genome sequencing and annotation of Brassica cretica.</title>
        <authorList>
            <person name="Studholme D.J."/>
            <person name="Sarris P."/>
        </authorList>
    </citation>
    <scope>NUCLEOTIDE SEQUENCE</scope>
    <source>
        <strain evidence="3">PFS-109/04</strain>
        <tissue evidence="3">Leaf</tissue>
    </source>
</reference>
<dbReference type="AlphaFoldDB" id="A0A8S9NGJ3"/>
<evidence type="ECO:0000313" key="3">
    <source>
        <dbReference type="EMBL" id="KAF3501231.1"/>
    </source>
</evidence>
<organism evidence="3 4">
    <name type="scientific">Brassica cretica</name>
    <name type="common">Mustard</name>
    <dbReference type="NCBI Taxonomy" id="69181"/>
    <lineage>
        <taxon>Eukaryota</taxon>
        <taxon>Viridiplantae</taxon>
        <taxon>Streptophyta</taxon>
        <taxon>Embryophyta</taxon>
        <taxon>Tracheophyta</taxon>
        <taxon>Spermatophyta</taxon>
        <taxon>Magnoliopsida</taxon>
        <taxon>eudicotyledons</taxon>
        <taxon>Gunneridae</taxon>
        <taxon>Pentapetalae</taxon>
        <taxon>rosids</taxon>
        <taxon>malvids</taxon>
        <taxon>Brassicales</taxon>
        <taxon>Brassicaceae</taxon>
        <taxon>Brassiceae</taxon>
        <taxon>Brassica</taxon>
    </lineage>
</organism>
<dbReference type="PANTHER" id="PTHR46236:SF32">
    <property type="entry name" value="MATH DOMAIN-CONTAINING PROTEIN"/>
    <property type="match status" value="1"/>
</dbReference>
<dbReference type="PANTHER" id="PTHR46236">
    <property type="entry name" value="TRAF-LIKE SUPERFAMILY PROTEIN"/>
    <property type="match status" value="1"/>
</dbReference>
<evidence type="ECO:0000256" key="2">
    <source>
        <dbReference type="SAM" id="Phobius"/>
    </source>
</evidence>
<keyword evidence="2" id="KW-0472">Membrane</keyword>
<keyword evidence="2" id="KW-0812">Transmembrane</keyword>
<dbReference type="EMBL" id="QGKX02001621">
    <property type="protein sequence ID" value="KAF3501231.1"/>
    <property type="molecule type" value="Genomic_DNA"/>
</dbReference>
<evidence type="ECO:0000313" key="4">
    <source>
        <dbReference type="Proteomes" id="UP000712600"/>
    </source>
</evidence>
<comment type="caution">
    <text evidence="3">The sequence shown here is derived from an EMBL/GenBank/DDBJ whole genome shotgun (WGS) entry which is preliminary data.</text>
</comment>
<feature type="transmembrane region" description="Helical" evidence="2">
    <location>
        <begin position="112"/>
        <end position="145"/>
    </location>
</feature>
<name>A0A8S9NGJ3_BRACR</name>
<gene>
    <name evidence="3" type="ORF">F2Q69_00043962</name>
</gene>
<protein>
    <recommendedName>
        <fullName evidence="5">MATH domain-containing protein</fullName>
    </recommendedName>
</protein>